<dbReference type="InterPro" id="IPR001789">
    <property type="entry name" value="Sig_transdc_resp-reg_receiver"/>
</dbReference>
<feature type="modified residue" description="4-aspartylphosphate" evidence="1">
    <location>
        <position position="71"/>
    </location>
</feature>
<keyword evidence="4" id="KW-1185">Reference proteome</keyword>
<dbReference type="EMBL" id="AWGB01000006">
    <property type="protein sequence ID" value="ESQ93880.1"/>
    <property type="molecule type" value="Genomic_DNA"/>
</dbReference>
<evidence type="ECO:0000313" key="3">
    <source>
        <dbReference type="EMBL" id="ESQ93880.1"/>
    </source>
</evidence>
<dbReference type="PANTHER" id="PTHR44520">
    <property type="entry name" value="RESPONSE REGULATOR RCP1-RELATED"/>
    <property type="match status" value="1"/>
</dbReference>
<dbReference type="PATRIC" id="fig|1121022.4.peg.816"/>
<sequence length="151" mass="16624">MVNLLIREGRAAEIMLVEDNRGDALLASRAFRQAEIDNNLTVAETAETALSMLRREGDYAGMRLPDIILLDLNLPKMSGKELLSLIKNDEGLRHIPVIILSSSAAELDIAGSYGLHANAYIVKPLNLQNFTDVVRSIEQFFFMLAVLPGAD</sequence>
<dbReference type="SMART" id="SM00448">
    <property type="entry name" value="REC"/>
    <property type="match status" value="1"/>
</dbReference>
<dbReference type="OrthoDB" id="9793549at2"/>
<dbReference type="STRING" id="1121022.GCA_000376105_00131"/>
<dbReference type="InterPro" id="IPR052893">
    <property type="entry name" value="TCS_response_regulator"/>
</dbReference>
<dbReference type="PANTHER" id="PTHR44520:SF2">
    <property type="entry name" value="RESPONSE REGULATOR RCP1"/>
    <property type="match status" value="1"/>
</dbReference>
<feature type="domain" description="Response regulatory" evidence="2">
    <location>
        <begin position="13"/>
        <end position="138"/>
    </location>
</feature>
<evidence type="ECO:0000256" key="1">
    <source>
        <dbReference type="PROSITE-ProRule" id="PRU00169"/>
    </source>
</evidence>
<dbReference type="Gene3D" id="3.40.50.2300">
    <property type="match status" value="1"/>
</dbReference>
<keyword evidence="1" id="KW-0597">Phosphoprotein</keyword>
<gene>
    <name evidence="3" type="ORF">ABENE_04120</name>
</gene>
<dbReference type="PROSITE" id="PS50110">
    <property type="entry name" value="RESPONSE_REGULATORY"/>
    <property type="match status" value="1"/>
</dbReference>
<dbReference type="CDD" id="cd17557">
    <property type="entry name" value="REC_Rcp-like"/>
    <property type="match status" value="1"/>
</dbReference>
<protein>
    <recommendedName>
        <fullName evidence="2">Response regulatory domain-containing protein</fullName>
    </recommendedName>
</protein>
<evidence type="ECO:0000313" key="4">
    <source>
        <dbReference type="Proteomes" id="UP000017837"/>
    </source>
</evidence>
<dbReference type="RefSeq" id="WP_018079817.1">
    <property type="nucleotide sequence ID" value="NZ_AQWM01000001.1"/>
</dbReference>
<evidence type="ECO:0000259" key="2">
    <source>
        <dbReference type="PROSITE" id="PS50110"/>
    </source>
</evidence>
<dbReference type="Proteomes" id="UP000017837">
    <property type="component" value="Unassembled WGS sequence"/>
</dbReference>
<dbReference type="AlphaFoldDB" id="V4Q7Q4"/>
<comment type="caution">
    <text evidence="3">The sequence shown here is derived from an EMBL/GenBank/DDBJ whole genome shotgun (WGS) entry which is preliminary data.</text>
</comment>
<reference evidence="3 4" key="1">
    <citation type="journal article" date="2014" name="Nature">
        <title>Sequential evolution of bacterial morphology by co-option of a developmental regulator.</title>
        <authorList>
            <person name="Jiang C."/>
            <person name="Brown P.J."/>
            <person name="Ducret A."/>
            <person name="Brun Y.V."/>
        </authorList>
    </citation>
    <scope>NUCLEOTIDE SEQUENCE [LARGE SCALE GENOMIC DNA]</scope>
    <source>
        <strain evidence="3 4">DSM 16100</strain>
    </source>
</reference>
<proteinExistence type="predicted"/>
<name>V4Q7Q4_9CAUL</name>
<dbReference type="GO" id="GO:0000160">
    <property type="term" value="P:phosphorelay signal transduction system"/>
    <property type="evidence" value="ECO:0007669"/>
    <property type="project" value="InterPro"/>
</dbReference>
<accession>V4Q7Q4</accession>
<dbReference type="InterPro" id="IPR011006">
    <property type="entry name" value="CheY-like_superfamily"/>
</dbReference>
<dbReference type="eggNOG" id="COG0784">
    <property type="taxonomic scope" value="Bacteria"/>
</dbReference>
<dbReference type="SUPFAM" id="SSF52172">
    <property type="entry name" value="CheY-like"/>
    <property type="match status" value="1"/>
</dbReference>
<dbReference type="Pfam" id="PF00072">
    <property type="entry name" value="Response_reg"/>
    <property type="match status" value="1"/>
</dbReference>
<organism evidence="3 4">
    <name type="scientific">Asticcacaulis benevestitus DSM 16100 = ATCC BAA-896</name>
    <dbReference type="NCBI Taxonomy" id="1121022"/>
    <lineage>
        <taxon>Bacteria</taxon>
        <taxon>Pseudomonadati</taxon>
        <taxon>Pseudomonadota</taxon>
        <taxon>Alphaproteobacteria</taxon>
        <taxon>Caulobacterales</taxon>
        <taxon>Caulobacteraceae</taxon>
        <taxon>Asticcacaulis</taxon>
    </lineage>
</organism>